<dbReference type="Pfam" id="PF04773">
    <property type="entry name" value="FecR"/>
    <property type="match status" value="1"/>
</dbReference>
<dbReference type="PANTHER" id="PTHR38731">
    <property type="entry name" value="LIPL45-RELATED LIPOPROTEIN-RELATED"/>
    <property type="match status" value="1"/>
</dbReference>
<gene>
    <name evidence="2" type="ORF">ACFO5W_00810</name>
</gene>
<dbReference type="Proteomes" id="UP001595961">
    <property type="component" value="Unassembled WGS sequence"/>
</dbReference>
<feature type="domain" description="LysM" evidence="1">
    <location>
        <begin position="22"/>
        <end position="69"/>
    </location>
</feature>
<protein>
    <submittedName>
        <fullName evidence="2">FecR domain-containing protein</fullName>
    </submittedName>
</protein>
<dbReference type="Gene3D" id="2.60.40.10">
    <property type="entry name" value="Immunoglobulins"/>
    <property type="match status" value="2"/>
</dbReference>
<dbReference type="InterPro" id="IPR016930">
    <property type="entry name" value="UCP029644"/>
</dbReference>
<reference evidence="3" key="1">
    <citation type="journal article" date="2019" name="Int. J. Syst. Evol. Microbiol.">
        <title>The Global Catalogue of Microorganisms (GCM) 10K type strain sequencing project: providing services to taxonomists for standard genome sequencing and annotation.</title>
        <authorList>
            <consortium name="The Broad Institute Genomics Platform"/>
            <consortium name="The Broad Institute Genome Sequencing Center for Infectious Disease"/>
            <person name="Wu L."/>
            <person name="Ma J."/>
        </authorList>
    </citation>
    <scope>NUCLEOTIDE SEQUENCE [LARGE SCALE GENOMIC DNA]</scope>
    <source>
        <strain evidence="3">CCM 4481</strain>
    </source>
</reference>
<proteinExistence type="predicted"/>
<dbReference type="InterPro" id="IPR036779">
    <property type="entry name" value="LysM_dom_sf"/>
</dbReference>
<keyword evidence="3" id="KW-1185">Reference proteome</keyword>
<dbReference type="InterPro" id="IPR018392">
    <property type="entry name" value="LysM"/>
</dbReference>
<accession>A0ABV9BX12</accession>
<organism evidence="2 3">
    <name type="scientific">Dyella halodurans</name>
    <dbReference type="NCBI Taxonomy" id="1920171"/>
    <lineage>
        <taxon>Bacteria</taxon>
        <taxon>Pseudomonadati</taxon>
        <taxon>Pseudomonadota</taxon>
        <taxon>Gammaproteobacteria</taxon>
        <taxon>Lysobacterales</taxon>
        <taxon>Rhodanobacteraceae</taxon>
        <taxon>Dyella</taxon>
    </lineage>
</organism>
<dbReference type="Gene3D" id="2.60.120.1440">
    <property type="match status" value="1"/>
</dbReference>
<dbReference type="Gene3D" id="3.10.350.10">
    <property type="entry name" value="LysM domain"/>
    <property type="match status" value="1"/>
</dbReference>
<evidence type="ECO:0000313" key="3">
    <source>
        <dbReference type="Proteomes" id="UP001595961"/>
    </source>
</evidence>
<evidence type="ECO:0000259" key="1">
    <source>
        <dbReference type="PROSITE" id="PS51782"/>
    </source>
</evidence>
<dbReference type="CDD" id="cd00118">
    <property type="entry name" value="LysM"/>
    <property type="match status" value="1"/>
</dbReference>
<comment type="caution">
    <text evidence="2">The sequence shown here is derived from an EMBL/GenBank/DDBJ whole genome shotgun (WGS) entry which is preliminary data.</text>
</comment>
<dbReference type="PROSITE" id="PS51782">
    <property type="entry name" value="LYSM"/>
    <property type="match status" value="1"/>
</dbReference>
<sequence length="542" mass="58786">MFLLTAFASTFAPTLPAAPADWNYRVRPGDNLWDLAGRYMKPDVPWQTLQDYNQVGDPLHLPPGITLRVPVAWLRLQPAPARVLAIIGVAEAKVRASLPAVPVTQGMSVGYGTELVTQHDASLTLELADGSRVLMQSDSELVLDRLSEYGRTGMVDTRMRLKRGRVSTDVRPLTGSAARFTISTPNTLSSVRGTHFRVVADADQGMARTEVVSGRVDVGNDKRHVLVSTGTGVATASGASPGQLEALLSAPEMDCPRQPIGLLPGTIRWKPLAGAGHYRIQVASTDKFEALVMDQVVDGPQASLPSLADGPHALRVRGIRSSQLEGLDAICSFVIAAHPQPPLIIEPQPGTKVRGTRPGFRWTENEEAASYAWQLSDDASFDHVLDSMPTVIGDRARTHASLPYGRYYWRIASRDQHGKLGPFTEAIAFELVAEPPAPQPGVPRHQHGDLVLSWPAGSAEQRYRIQLARKPDFADPAVDQMLDQPQLNLTKLSSGKWYVRVQTIDTDGYAGPWGAVQRTRVPCAACRWVAAGGGAALLWLVL</sequence>
<dbReference type="PIRSF" id="PIRSF029644">
    <property type="entry name" value="UCP029644"/>
    <property type="match status" value="1"/>
</dbReference>
<evidence type="ECO:0000313" key="2">
    <source>
        <dbReference type="EMBL" id="MFC4525161.1"/>
    </source>
</evidence>
<name>A0ABV9BX12_9GAMM</name>
<dbReference type="EMBL" id="JBHSGA010000003">
    <property type="protein sequence ID" value="MFC4525161.1"/>
    <property type="molecule type" value="Genomic_DNA"/>
</dbReference>
<dbReference type="SUPFAM" id="SSF54106">
    <property type="entry name" value="LysM domain"/>
    <property type="match status" value="1"/>
</dbReference>
<dbReference type="RefSeq" id="WP_266149930.1">
    <property type="nucleotide sequence ID" value="NZ_CP064028.1"/>
</dbReference>
<dbReference type="InterPro" id="IPR006860">
    <property type="entry name" value="FecR"/>
</dbReference>
<dbReference type="Pfam" id="PF01476">
    <property type="entry name" value="LysM"/>
    <property type="match status" value="1"/>
</dbReference>
<dbReference type="PANTHER" id="PTHR38731:SF1">
    <property type="entry name" value="FECR PROTEIN DOMAIN-CONTAINING PROTEIN"/>
    <property type="match status" value="1"/>
</dbReference>
<dbReference type="InterPro" id="IPR013783">
    <property type="entry name" value="Ig-like_fold"/>
</dbReference>